<dbReference type="GO" id="GO:0055085">
    <property type="term" value="P:transmembrane transport"/>
    <property type="evidence" value="ECO:0007669"/>
    <property type="project" value="InterPro"/>
</dbReference>
<accession>A0A317CQK4</accession>
<evidence type="ECO:0000256" key="1">
    <source>
        <dbReference type="ARBA" id="ARBA00022729"/>
    </source>
</evidence>
<organism evidence="3 4">
    <name type="scientific">Leucothrix pacifica</name>
    <dbReference type="NCBI Taxonomy" id="1247513"/>
    <lineage>
        <taxon>Bacteria</taxon>
        <taxon>Pseudomonadati</taxon>
        <taxon>Pseudomonadota</taxon>
        <taxon>Gammaproteobacteria</taxon>
        <taxon>Thiotrichales</taxon>
        <taxon>Thiotrichaceae</taxon>
        <taxon>Leucothrix</taxon>
    </lineage>
</organism>
<dbReference type="Pfam" id="PF03480">
    <property type="entry name" value="DctP"/>
    <property type="match status" value="1"/>
</dbReference>
<sequence length="341" mass="36653">MKRTLLTMATGLAIGLSSSMAMAESTKMTLSSWLPAGHPIVANMIQPWIDNVKEATEGRVEIKILAKGLGHPKVHYDLARDGTADVTYSVHGYTPGRFLMTKAVELPFMGDSAEALSVAYWRVHQSHLAKAKEHKDVKLLGVFSHGPGAIHNSKKDIKSAADIKSMKIRVGGGIVSEVAKSLETTPLLKPASKNYELLSHGVADGTFLPTESIPSFKITDLVKHTTLIPGGLYNTSFFLVMNKDRFAGLSEADQAAIDKVSGEAFAKLAGKAWDVADQVGIDAIKANGNSLTTADEAFIADIKARTAHLEKEWVEEVAEKGVDGAAALAELRKIVTEYESD</sequence>
<dbReference type="InterPro" id="IPR018389">
    <property type="entry name" value="DctP_fam"/>
</dbReference>
<name>A0A317CQK4_9GAMM</name>
<dbReference type="EMBL" id="QGKM01000001">
    <property type="protein sequence ID" value="PWR00665.1"/>
    <property type="molecule type" value="Genomic_DNA"/>
</dbReference>
<evidence type="ECO:0000313" key="3">
    <source>
        <dbReference type="EMBL" id="PWR00665.1"/>
    </source>
</evidence>
<dbReference type="NCBIfam" id="NF037995">
    <property type="entry name" value="TRAP_S1"/>
    <property type="match status" value="1"/>
</dbReference>
<dbReference type="CDD" id="cd13665">
    <property type="entry name" value="PBP2_TRAP_Dctp3_4"/>
    <property type="match status" value="1"/>
</dbReference>
<evidence type="ECO:0000256" key="2">
    <source>
        <dbReference type="SAM" id="SignalP"/>
    </source>
</evidence>
<keyword evidence="1 2" id="KW-0732">Signal</keyword>
<dbReference type="OrthoDB" id="9177965at2"/>
<protein>
    <submittedName>
        <fullName evidence="3">ABC transporter substrate-binding protein</fullName>
    </submittedName>
</protein>
<dbReference type="InterPro" id="IPR038404">
    <property type="entry name" value="TRAP_DctP_sf"/>
</dbReference>
<dbReference type="AlphaFoldDB" id="A0A317CQK4"/>
<dbReference type="Gene3D" id="3.40.190.170">
    <property type="entry name" value="Bacterial extracellular solute-binding protein, family 7"/>
    <property type="match status" value="1"/>
</dbReference>
<feature type="signal peptide" evidence="2">
    <location>
        <begin position="1"/>
        <end position="23"/>
    </location>
</feature>
<proteinExistence type="predicted"/>
<feature type="chain" id="PRO_5016234424" evidence="2">
    <location>
        <begin position="24"/>
        <end position="341"/>
    </location>
</feature>
<dbReference type="RefSeq" id="WP_109835646.1">
    <property type="nucleotide sequence ID" value="NZ_QGKM01000001.1"/>
</dbReference>
<dbReference type="PANTHER" id="PTHR33376:SF15">
    <property type="entry name" value="BLL6794 PROTEIN"/>
    <property type="match status" value="1"/>
</dbReference>
<dbReference type="PANTHER" id="PTHR33376">
    <property type="match status" value="1"/>
</dbReference>
<gene>
    <name evidence="3" type="ORF">DKW60_00205</name>
</gene>
<comment type="caution">
    <text evidence="3">The sequence shown here is derived from an EMBL/GenBank/DDBJ whole genome shotgun (WGS) entry which is preliminary data.</text>
</comment>
<keyword evidence="4" id="KW-1185">Reference proteome</keyword>
<evidence type="ECO:0000313" key="4">
    <source>
        <dbReference type="Proteomes" id="UP000245539"/>
    </source>
</evidence>
<dbReference type="Proteomes" id="UP000245539">
    <property type="component" value="Unassembled WGS sequence"/>
</dbReference>
<reference evidence="3 4" key="1">
    <citation type="submission" date="2018-05" db="EMBL/GenBank/DDBJ databases">
        <title>Leucothrix arctica sp. nov., isolated from Arctic seawater.</title>
        <authorList>
            <person name="Choi A."/>
            <person name="Baek K."/>
        </authorList>
    </citation>
    <scope>NUCLEOTIDE SEQUENCE [LARGE SCALE GENOMIC DNA]</scope>
    <source>
        <strain evidence="3 4">JCM 18388</strain>
    </source>
</reference>